<dbReference type="InterPro" id="IPR032710">
    <property type="entry name" value="NTF2-like_dom_sf"/>
</dbReference>
<dbReference type="InterPro" id="IPR037401">
    <property type="entry name" value="SnoaL-like"/>
</dbReference>
<dbReference type="Proteomes" id="UP000058925">
    <property type="component" value="Chromosome"/>
</dbReference>
<keyword evidence="3" id="KW-1185">Reference proteome</keyword>
<gene>
    <name evidence="2" type="ORF">NMY3_00246</name>
</gene>
<reference evidence="3" key="1">
    <citation type="submission" date="2015-10" db="EMBL/GenBank/DDBJ databases">
        <title>Niche specialization of a soil ammonia-oxidizing archaeon, Candidatus Nitrosocosmicus oleophilus.</title>
        <authorList>
            <person name="Jung M.-Y."/>
            <person name="Rhee S.-K."/>
        </authorList>
    </citation>
    <scope>NUCLEOTIDE SEQUENCE [LARGE SCALE GENOMIC DNA]</scope>
    <source>
        <strain evidence="3">MY3</strain>
    </source>
</reference>
<dbReference type="Gene3D" id="3.10.450.50">
    <property type="match status" value="1"/>
</dbReference>
<dbReference type="SUPFAM" id="SSF54427">
    <property type="entry name" value="NTF2-like"/>
    <property type="match status" value="1"/>
</dbReference>
<dbReference type="AlphaFoldDB" id="A0A654LUH6"/>
<sequence length="129" mass="15056">MALSESFVNQHVKNWIDGWNKHDIKTVLSMYSENIEFSSPKVKVVYPERTSSKISNQKELEEYWLKALKNNFPSLNFTPKEVLIQENKILLEYYATLDGKHRTSVIEKFEFQDGLITKSSVFYGSEEAI</sequence>
<proteinExistence type="predicted"/>
<feature type="domain" description="SnoaL-like" evidence="1">
    <location>
        <begin position="12"/>
        <end position="117"/>
    </location>
</feature>
<name>A0A654LUH6_9ARCH</name>
<dbReference type="EMBL" id="CP012850">
    <property type="protein sequence ID" value="ALI34460.1"/>
    <property type="molecule type" value="Genomic_DNA"/>
</dbReference>
<evidence type="ECO:0000313" key="2">
    <source>
        <dbReference type="EMBL" id="ALI34460.1"/>
    </source>
</evidence>
<accession>A0A654LUH6</accession>
<evidence type="ECO:0000313" key="3">
    <source>
        <dbReference type="Proteomes" id="UP000058925"/>
    </source>
</evidence>
<dbReference type="Pfam" id="PF12680">
    <property type="entry name" value="SnoaL_2"/>
    <property type="match status" value="1"/>
</dbReference>
<protein>
    <submittedName>
        <fullName evidence="2">SnoaL-like domain protein</fullName>
    </submittedName>
</protein>
<dbReference type="OrthoDB" id="8354at2157"/>
<evidence type="ECO:0000259" key="1">
    <source>
        <dbReference type="Pfam" id="PF12680"/>
    </source>
</evidence>
<dbReference type="GeneID" id="60420444"/>
<organism evidence="2 3">
    <name type="scientific">Candidatus Nitrosocosmicus oleophilus</name>
    <dbReference type="NCBI Taxonomy" id="1353260"/>
    <lineage>
        <taxon>Archaea</taxon>
        <taxon>Nitrososphaerota</taxon>
        <taxon>Nitrososphaeria</taxon>
        <taxon>Nitrososphaerales</taxon>
        <taxon>Nitrososphaeraceae</taxon>
        <taxon>Candidatus Nitrosocosmicus</taxon>
    </lineage>
</organism>
<dbReference type="KEGG" id="taa:NMY3_00246"/>
<dbReference type="RefSeq" id="WP_196817117.1">
    <property type="nucleotide sequence ID" value="NZ_CP012850.1"/>
</dbReference>